<accession>A0A9P6AP81</accession>
<reference evidence="1" key="1">
    <citation type="journal article" date="2020" name="Nat. Commun.">
        <title>Large-scale genome sequencing of mycorrhizal fungi provides insights into the early evolution of symbiotic traits.</title>
        <authorList>
            <person name="Miyauchi S."/>
            <person name="Kiss E."/>
            <person name="Kuo A."/>
            <person name="Drula E."/>
            <person name="Kohler A."/>
            <person name="Sanchez-Garcia M."/>
            <person name="Morin E."/>
            <person name="Andreopoulos B."/>
            <person name="Barry K.W."/>
            <person name="Bonito G."/>
            <person name="Buee M."/>
            <person name="Carver A."/>
            <person name="Chen C."/>
            <person name="Cichocki N."/>
            <person name="Clum A."/>
            <person name="Culley D."/>
            <person name="Crous P.W."/>
            <person name="Fauchery L."/>
            <person name="Girlanda M."/>
            <person name="Hayes R.D."/>
            <person name="Keri Z."/>
            <person name="LaButti K."/>
            <person name="Lipzen A."/>
            <person name="Lombard V."/>
            <person name="Magnuson J."/>
            <person name="Maillard F."/>
            <person name="Murat C."/>
            <person name="Nolan M."/>
            <person name="Ohm R.A."/>
            <person name="Pangilinan J."/>
            <person name="Pereira M.F."/>
            <person name="Perotto S."/>
            <person name="Peter M."/>
            <person name="Pfister S."/>
            <person name="Riley R."/>
            <person name="Sitrit Y."/>
            <person name="Stielow J.B."/>
            <person name="Szollosi G."/>
            <person name="Zifcakova L."/>
            <person name="Stursova M."/>
            <person name="Spatafora J.W."/>
            <person name="Tedersoo L."/>
            <person name="Vaario L.M."/>
            <person name="Yamada A."/>
            <person name="Yan M."/>
            <person name="Wang P."/>
            <person name="Xu J."/>
            <person name="Bruns T."/>
            <person name="Baldrian P."/>
            <person name="Vilgalys R."/>
            <person name="Dunand C."/>
            <person name="Henrissat B."/>
            <person name="Grigoriev I.V."/>
            <person name="Hibbett D."/>
            <person name="Nagy L.G."/>
            <person name="Martin F.M."/>
        </authorList>
    </citation>
    <scope>NUCLEOTIDE SEQUENCE</scope>
    <source>
        <strain evidence="1">UP504</strain>
    </source>
</reference>
<keyword evidence="2" id="KW-1185">Reference proteome</keyword>
<evidence type="ECO:0000313" key="1">
    <source>
        <dbReference type="EMBL" id="KAF9508905.1"/>
    </source>
</evidence>
<evidence type="ECO:0000313" key="2">
    <source>
        <dbReference type="Proteomes" id="UP000886523"/>
    </source>
</evidence>
<name>A0A9P6AP81_9AGAM</name>
<dbReference type="AlphaFoldDB" id="A0A9P6AP81"/>
<proteinExistence type="predicted"/>
<dbReference type="EMBL" id="MU129047">
    <property type="protein sequence ID" value="KAF9508905.1"/>
    <property type="molecule type" value="Genomic_DNA"/>
</dbReference>
<organism evidence="1 2">
    <name type="scientific">Hydnum rufescens UP504</name>
    <dbReference type="NCBI Taxonomy" id="1448309"/>
    <lineage>
        <taxon>Eukaryota</taxon>
        <taxon>Fungi</taxon>
        <taxon>Dikarya</taxon>
        <taxon>Basidiomycota</taxon>
        <taxon>Agaricomycotina</taxon>
        <taxon>Agaricomycetes</taxon>
        <taxon>Cantharellales</taxon>
        <taxon>Hydnaceae</taxon>
        <taxon>Hydnum</taxon>
    </lineage>
</organism>
<protein>
    <submittedName>
        <fullName evidence="1">Uncharacterized protein</fullName>
    </submittedName>
</protein>
<dbReference type="Proteomes" id="UP000886523">
    <property type="component" value="Unassembled WGS sequence"/>
</dbReference>
<comment type="caution">
    <text evidence="1">The sequence shown here is derived from an EMBL/GenBank/DDBJ whole genome shotgun (WGS) entry which is preliminary data.</text>
</comment>
<gene>
    <name evidence="1" type="ORF">BS47DRAFT_1349865</name>
</gene>
<sequence length="70" mass="7858">MAQGGDVLLLHSNTNNVSNVWHIYAHNAGAQGDTPQSPGIYVDFRYGALELRIEFVARLFPFVIIIRHHV</sequence>